<keyword evidence="3" id="KW-1185">Reference proteome</keyword>
<dbReference type="VEuPathDB" id="FungiDB:PSTT_04232"/>
<accession>A0A2S4VSX3</accession>
<comment type="caution">
    <text evidence="2">The sequence shown here is derived from an EMBL/GenBank/DDBJ whole genome shotgun (WGS) entry which is preliminary data.</text>
</comment>
<reference evidence="2" key="1">
    <citation type="submission" date="2017-12" db="EMBL/GenBank/DDBJ databases">
        <title>Gene loss provides genomic basis for host adaptation in cereal stripe rust fungi.</title>
        <authorList>
            <person name="Xia C."/>
        </authorList>
    </citation>
    <scope>NUCLEOTIDE SEQUENCE [LARGE SCALE GENOMIC DNA]</scope>
    <source>
        <strain evidence="2">93-210</strain>
    </source>
</reference>
<evidence type="ECO:0000256" key="1">
    <source>
        <dbReference type="SAM" id="SignalP"/>
    </source>
</evidence>
<dbReference type="EMBL" id="PKSL01000030">
    <property type="protein sequence ID" value="POW12608.1"/>
    <property type="molecule type" value="Genomic_DNA"/>
</dbReference>
<feature type="signal peptide" evidence="1">
    <location>
        <begin position="1"/>
        <end position="21"/>
    </location>
</feature>
<evidence type="ECO:0000313" key="3">
    <source>
        <dbReference type="Proteomes" id="UP000239156"/>
    </source>
</evidence>
<gene>
    <name evidence="2" type="ORF">PSTT_04232</name>
</gene>
<organism evidence="2 3">
    <name type="scientific">Puccinia striiformis</name>
    <dbReference type="NCBI Taxonomy" id="27350"/>
    <lineage>
        <taxon>Eukaryota</taxon>
        <taxon>Fungi</taxon>
        <taxon>Dikarya</taxon>
        <taxon>Basidiomycota</taxon>
        <taxon>Pucciniomycotina</taxon>
        <taxon>Pucciniomycetes</taxon>
        <taxon>Pucciniales</taxon>
        <taxon>Pucciniaceae</taxon>
        <taxon>Puccinia</taxon>
    </lineage>
</organism>
<dbReference type="Proteomes" id="UP000239156">
    <property type="component" value="Unassembled WGS sequence"/>
</dbReference>
<name>A0A2S4VSX3_9BASI</name>
<proteinExistence type="predicted"/>
<feature type="chain" id="PRO_5015727303" description="Hydrophobin" evidence="1">
    <location>
        <begin position="22"/>
        <end position="154"/>
    </location>
</feature>
<dbReference type="AlphaFoldDB" id="A0A2S4VSX3"/>
<evidence type="ECO:0008006" key="4">
    <source>
        <dbReference type="Google" id="ProtNLM"/>
    </source>
</evidence>
<evidence type="ECO:0000313" key="2">
    <source>
        <dbReference type="EMBL" id="POW12608.1"/>
    </source>
</evidence>
<keyword evidence="1" id="KW-0732">Signal</keyword>
<sequence>MQSTYSSILLLVMTVTFGVAAQTNCPSTQPRAVCASKKDYNNPNTPVVQCMCPLTSPSINQMYPKHPCSPIFDSTHDLNVAAMIKIEGVPCRDLTAQFDLSVPRCCKAEVAVGPNGQPATGGAFIVIKRGSIVYGTLDKPLNDLKQDCVLPIAP</sequence>
<dbReference type="VEuPathDB" id="FungiDB:PSHT_00879"/>
<protein>
    <recommendedName>
        <fullName evidence="4">Hydrophobin</fullName>
    </recommendedName>
</protein>